<dbReference type="InterPro" id="IPR052155">
    <property type="entry name" value="Biofilm_reg_signaling"/>
</dbReference>
<comment type="caution">
    <text evidence="4">The sequence shown here is derived from an EMBL/GenBank/DDBJ whole genome shotgun (WGS) entry which is preliminary data.</text>
</comment>
<keyword evidence="1" id="KW-1133">Transmembrane helix</keyword>
<dbReference type="InterPro" id="IPR035919">
    <property type="entry name" value="EAL_sf"/>
</dbReference>
<dbReference type="Pfam" id="PF00563">
    <property type="entry name" value="EAL"/>
    <property type="match status" value="1"/>
</dbReference>
<dbReference type="NCBIfam" id="TIGR00254">
    <property type="entry name" value="GGDEF"/>
    <property type="match status" value="1"/>
</dbReference>
<organism evidence="4 5">
    <name type="scientific">Clostridium aestuarii</name>
    <dbReference type="NCBI Taxonomy" id="338193"/>
    <lineage>
        <taxon>Bacteria</taxon>
        <taxon>Bacillati</taxon>
        <taxon>Bacillota</taxon>
        <taxon>Clostridia</taxon>
        <taxon>Eubacteriales</taxon>
        <taxon>Clostridiaceae</taxon>
        <taxon>Clostridium</taxon>
    </lineage>
</organism>
<proteinExistence type="predicted"/>
<feature type="domain" description="EAL" evidence="2">
    <location>
        <begin position="301"/>
        <end position="555"/>
    </location>
</feature>
<dbReference type="InterPro" id="IPR001633">
    <property type="entry name" value="EAL_dom"/>
</dbReference>
<dbReference type="Gene3D" id="3.30.70.270">
    <property type="match status" value="1"/>
</dbReference>
<dbReference type="PANTHER" id="PTHR44757:SF2">
    <property type="entry name" value="BIOFILM ARCHITECTURE MAINTENANCE PROTEIN MBAA"/>
    <property type="match status" value="1"/>
</dbReference>
<dbReference type="SUPFAM" id="SSF55073">
    <property type="entry name" value="Nucleotide cyclase"/>
    <property type="match status" value="1"/>
</dbReference>
<evidence type="ECO:0000313" key="4">
    <source>
        <dbReference type="EMBL" id="MCY6483339.1"/>
    </source>
</evidence>
<evidence type="ECO:0000259" key="3">
    <source>
        <dbReference type="PROSITE" id="PS50887"/>
    </source>
</evidence>
<dbReference type="SUPFAM" id="SSF141868">
    <property type="entry name" value="EAL domain-like"/>
    <property type="match status" value="1"/>
</dbReference>
<keyword evidence="1" id="KW-0472">Membrane</keyword>
<name>A0ABT4CWI0_9CLOT</name>
<feature type="domain" description="GGDEF" evidence="3">
    <location>
        <begin position="159"/>
        <end position="292"/>
    </location>
</feature>
<keyword evidence="1" id="KW-0812">Transmembrane</keyword>
<evidence type="ECO:0000259" key="2">
    <source>
        <dbReference type="PROSITE" id="PS50883"/>
    </source>
</evidence>
<dbReference type="Proteomes" id="UP001078443">
    <property type="component" value="Unassembled WGS sequence"/>
</dbReference>
<dbReference type="InterPro" id="IPR043128">
    <property type="entry name" value="Rev_trsase/Diguanyl_cyclase"/>
</dbReference>
<dbReference type="PANTHER" id="PTHR44757">
    <property type="entry name" value="DIGUANYLATE CYCLASE DGCP"/>
    <property type="match status" value="1"/>
</dbReference>
<dbReference type="PROSITE" id="PS50887">
    <property type="entry name" value="GGDEF"/>
    <property type="match status" value="1"/>
</dbReference>
<dbReference type="SMART" id="SM00052">
    <property type="entry name" value="EAL"/>
    <property type="match status" value="1"/>
</dbReference>
<evidence type="ECO:0000256" key="1">
    <source>
        <dbReference type="SAM" id="Phobius"/>
    </source>
</evidence>
<protein>
    <submittedName>
        <fullName evidence="4">EAL domain-containing protein</fullName>
    </submittedName>
</protein>
<dbReference type="InterPro" id="IPR029787">
    <property type="entry name" value="Nucleotide_cyclase"/>
</dbReference>
<dbReference type="EMBL" id="JAPQER010000001">
    <property type="protein sequence ID" value="MCY6483339.1"/>
    <property type="molecule type" value="Genomic_DNA"/>
</dbReference>
<accession>A0ABT4CWI0</accession>
<dbReference type="Pfam" id="PF00990">
    <property type="entry name" value="GGDEF"/>
    <property type="match status" value="1"/>
</dbReference>
<evidence type="ECO:0000313" key="5">
    <source>
        <dbReference type="Proteomes" id="UP001078443"/>
    </source>
</evidence>
<gene>
    <name evidence="4" type="ORF">OW763_03075</name>
</gene>
<dbReference type="RefSeq" id="WP_268039591.1">
    <property type="nucleotide sequence ID" value="NZ_JAPQER010000001.1"/>
</dbReference>
<feature type="transmembrane region" description="Helical" evidence="1">
    <location>
        <begin position="12"/>
        <end position="31"/>
    </location>
</feature>
<dbReference type="CDD" id="cd01949">
    <property type="entry name" value="GGDEF"/>
    <property type="match status" value="1"/>
</dbReference>
<reference evidence="4" key="1">
    <citation type="submission" date="2022-12" db="EMBL/GenBank/DDBJ databases">
        <authorList>
            <person name="Wang J."/>
        </authorList>
    </citation>
    <scope>NUCLEOTIDE SEQUENCE</scope>
    <source>
        <strain evidence="4">HY-45-18</strain>
    </source>
</reference>
<dbReference type="SMART" id="SM00267">
    <property type="entry name" value="GGDEF"/>
    <property type="match status" value="1"/>
</dbReference>
<dbReference type="CDD" id="cd01948">
    <property type="entry name" value="EAL"/>
    <property type="match status" value="1"/>
</dbReference>
<dbReference type="InterPro" id="IPR000160">
    <property type="entry name" value="GGDEF_dom"/>
</dbReference>
<dbReference type="PROSITE" id="PS50883">
    <property type="entry name" value="EAL"/>
    <property type="match status" value="1"/>
</dbReference>
<sequence>MKSISKKSIKMFSMLLILLIVLTFILIKMNLDIEVNDFFLEGICTIFAIIAFDISLKLNIKYLSIGWALLTISFFSDTIDELKFIELGYLIENIFEEVFVVVGIIFIGYGFYKAIEEKEKLLQNFKDIAFKDALTNLPNRRIIKERVTLAIKEAKENDKKVGVIFIDLDKFKLINDTFGHSIGDYFLKKVSSRLKDVVRKGEIIARLGGDEFIIVLNDINGLKDVEDVAKKIIEIFKHPFILKEKQIHITCSMGISLFPENGEDAETLFKNADIAMYNVKEKGRNNYKFYNNAMDNSVMSSLEVAESLRTALKKREFIIHYQPKINIRTGQVTGLEALIRWQHPKLGLIYPNDFILIAEETGLIKEIDEHILELACLQIKKWISDGLKPINIAVNISAKMFNNSEFIDKLESILTSTGIDTSYISIEITETAAMEDIERAYDILAKLKKKKIQIALDDFGKGYSSLSYLKTFPIDVLKIDKLFVDGIAKDKRDESLIKAAITMAKALEIKVISEGVETNEQLRFLNEIECDEYQGYLFSKPVVVEEIEAILGEKEMCW</sequence>
<keyword evidence="5" id="KW-1185">Reference proteome</keyword>
<dbReference type="Gene3D" id="3.20.20.450">
    <property type="entry name" value="EAL domain"/>
    <property type="match status" value="1"/>
</dbReference>
<feature type="transmembrane region" description="Helical" evidence="1">
    <location>
        <begin position="94"/>
        <end position="112"/>
    </location>
</feature>